<dbReference type="AlphaFoldDB" id="A0AAC8UV94"/>
<evidence type="ECO:0000313" key="3">
    <source>
        <dbReference type="Proteomes" id="UP000036000"/>
    </source>
</evidence>
<reference evidence="2 3" key="1">
    <citation type="submission" date="2015-07" db="EMBL/GenBank/DDBJ databases">
        <title>Lactobacillus korensis/26-25/ whole genome sequencing.</title>
        <authorList>
            <person name="Kim M.K."/>
            <person name="Im W.-T."/>
            <person name="Srinivasan S."/>
            <person name="Lee J.-J."/>
        </authorList>
    </citation>
    <scope>NUCLEOTIDE SEQUENCE [LARGE SCALE GENOMIC DNA]</scope>
    <source>
        <strain evidence="2 3">26-25</strain>
    </source>
</reference>
<keyword evidence="3" id="KW-1185">Reference proteome</keyword>
<proteinExistence type="predicted"/>
<organism evidence="2 3">
    <name type="scientific">Levilactobacillus koreensis</name>
    <dbReference type="NCBI Taxonomy" id="637971"/>
    <lineage>
        <taxon>Bacteria</taxon>
        <taxon>Bacillati</taxon>
        <taxon>Bacillota</taxon>
        <taxon>Bacilli</taxon>
        <taxon>Lactobacillales</taxon>
        <taxon>Lactobacillaceae</taxon>
        <taxon>Levilactobacillus</taxon>
    </lineage>
</organism>
<dbReference type="RefSeq" id="WP_048733936.1">
    <property type="nucleotide sequence ID" value="NZ_CP012033.1"/>
</dbReference>
<feature type="signal peptide" evidence="1">
    <location>
        <begin position="1"/>
        <end position="26"/>
    </location>
</feature>
<evidence type="ECO:0000256" key="1">
    <source>
        <dbReference type="SAM" id="SignalP"/>
    </source>
</evidence>
<dbReference type="KEGG" id="lko:ABN16_06255"/>
<name>A0AAC8UV94_9LACO</name>
<gene>
    <name evidence="2" type="ORF">ABN16_06255</name>
</gene>
<accession>A0AAC8UV94</accession>
<dbReference type="EMBL" id="CP012033">
    <property type="protein sequence ID" value="AKP64631.1"/>
    <property type="molecule type" value="Genomic_DNA"/>
</dbReference>
<dbReference type="Proteomes" id="UP000036000">
    <property type="component" value="Chromosome"/>
</dbReference>
<protein>
    <submittedName>
        <fullName evidence="2">Uncharacterized protein</fullName>
    </submittedName>
</protein>
<keyword evidence="1" id="KW-0732">Signal</keyword>
<sequence>MKLKFNLLLGIIAMLSVVISGSTALAKQTATTVPTALRGTWTQYHPSEKIYTVIQIKPHSISYHLEKHGKRVGGKPAVFTFKSKGYHRLVVKRFNHPNAQPSYRFNTARHYYDQLPQMWIGHQTIKGHRYRVLKTYEKRGHRVGIFTPKKMTVDATYDYGTQRPTSFIGH</sequence>
<feature type="chain" id="PRO_5042232201" evidence="1">
    <location>
        <begin position="27"/>
        <end position="170"/>
    </location>
</feature>
<evidence type="ECO:0000313" key="2">
    <source>
        <dbReference type="EMBL" id="AKP64631.1"/>
    </source>
</evidence>